<dbReference type="PANTHER" id="PTHR15712">
    <property type="entry name" value="ARMADILLO REPEAT CONTAINING PROTEIN"/>
    <property type="match status" value="1"/>
</dbReference>
<evidence type="ECO:0000256" key="7">
    <source>
        <dbReference type="SAM" id="MobiDB-lite"/>
    </source>
</evidence>
<dbReference type="InterPro" id="IPR051303">
    <property type="entry name" value="Armcx_regulator"/>
</dbReference>
<evidence type="ECO:0000256" key="8">
    <source>
        <dbReference type="SAM" id="Phobius"/>
    </source>
</evidence>
<dbReference type="EMBL" id="DS985244">
    <property type="protein sequence ID" value="EDV25330.1"/>
    <property type="molecule type" value="Genomic_DNA"/>
</dbReference>
<evidence type="ECO:0000259" key="9">
    <source>
        <dbReference type="Pfam" id="PF04826"/>
    </source>
</evidence>
<dbReference type="SUPFAM" id="SSF48371">
    <property type="entry name" value="ARM repeat"/>
    <property type="match status" value="1"/>
</dbReference>
<dbReference type="RefSeq" id="XP_002111363.1">
    <property type="nucleotide sequence ID" value="XM_002111327.1"/>
</dbReference>
<dbReference type="CTD" id="6753058"/>
<dbReference type="InterPro" id="IPR011989">
    <property type="entry name" value="ARM-like"/>
</dbReference>
<dbReference type="Pfam" id="PF04826">
    <property type="entry name" value="Arm_2"/>
    <property type="match status" value="1"/>
</dbReference>
<sequence length="791" mass="90610">MLNVNDGLFSFIFPLLLLIIITVIKVLWKAEKRSINRQHDFKDQQLNSDQIVCESSPKISSTLQEEQQFSIDTECNSTDCQLATNAPMSSSYRLLDEKSNTEERITSTTVEEYADNPIYANKELLRRDYFQKVSPQDEICEQVIIDNQESSCLNWTDLFQNFSDRSIEELNDIEADTMNKIERRGKDSSASTTNSSNRNSNQRSRRVITSSKVVPKHEEVSQGSHTINSNLENRKTRNISRNSGHEYRQQRSISSERNIHSRKKSNAQHEHSSEPIRRQDSEQIDSDGQMKWDRVQQWVEEERRIDQNEWIKEEDWEACDPGKESSECEPDVCDEISCDSRSITSSNNSSVNHRKLLHQLQTTNAAATRHKIPPTVNSENRVGSNFIEKQHKIMTSSSAVVPLSSESNENSAIKSNNVTFVLSRKVSDTDAKVQDESESLTSYSSSSSRNSKIPRRIESVDSNKKASDQPSSGGDMVEKECDYKELRNVISKYFVDSTEMVELGRKIVNFVTAKSKISSYPEFDDVELALNRMCNSEFKDEQRKILSKIGGKDVLKPLLESKNENLRKTTLKAMSIQAINDEDLDTVKVVISHIQQWTKSDVNHSNQDMQMVATSALLNLSTCRTFHSSIISCIPYLLDMVESSVKPMQLHALLVLLIFSWNINNIIHLVEHQTLKRISTWLKIDTDEELLLRIVTLVTSLLEGLRHFLRQVPTPLRTRRARTGNKAVESSESKYRQLRTLLRDILFCTPGLHDSLWELNQHSNRDIHRQATRGRLTLNYLLSLHCSMTVS</sequence>
<evidence type="ECO:0000256" key="4">
    <source>
        <dbReference type="ARBA" id="ARBA00022989"/>
    </source>
</evidence>
<accession>B3RUG9</accession>
<evidence type="ECO:0000313" key="10">
    <source>
        <dbReference type="EMBL" id="EDV25330.1"/>
    </source>
</evidence>
<evidence type="ECO:0000313" key="11">
    <source>
        <dbReference type="Proteomes" id="UP000009022"/>
    </source>
</evidence>
<dbReference type="Gene3D" id="1.25.10.10">
    <property type="entry name" value="Leucine-rich Repeat Variant"/>
    <property type="match status" value="1"/>
</dbReference>
<evidence type="ECO:0000256" key="5">
    <source>
        <dbReference type="ARBA" id="ARBA00023128"/>
    </source>
</evidence>
<keyword evidence="6 8" id="KW-0472">Membrane</keyword>
<keyword evidence="4 8" id="KW-1133">Transmembrane helix</keyword>
<keyword evidence="5" id="KW-0496">Mitochondrion</keyword>
<dbReference type="PANTHER" id="PTHR15712:SF23">
    <property type="entry name" value="ARMADILLO REPEAT CONTAINING 10"/>
    <property type="match status" value="1"/>
</dbReference>
<feature type="compositionally biased region" description="Basic and acidic residues" evidence="7">
    <location>
        <begin position="267"/>
        <end position="281"/>
    </location>
</feature>
<proteinExistence type="predicted"/>
<evidence type="ECO:0000256" key="3">
    <source>
        <dbReference type="ARBA" id="ARBA00022692"/>
    </source>
</evidence>
<name>B3RUG9_TRIAD</name>
<dbReference type="GO" id="GO:0031966">
    <property type="term" value="C:mitochondrial membrane"/>
    <property type="evidence" value="ECO:0007669"/>
    <property type="project" value="UniProtKB-SubCell"/>
</dbReference>
<gene>
    <name evidence="10" type="ORF">TRIADDRAFT_55284</name>
</gene>
<feature type="region of interest" description="Disordered" evidence="7">
    <location>
        <begin position="431"/>
        <end position="478"/>
    </location>
</feature>
<feature type="compositionally biased region" description="Polar residues" evidence="7">
    <location>
        <begin position="221"/>
        <end position="231"/>
    </location>
</feature>
<dbReference type="GO" id="GO:0005739">
    <property type="term" value="C:mitochondrion"/>
    <property type="evidence" value="ECO:0000318"/>
    <property type="project" value="GO_Central"/>
</dbReference>
<dbReference type="AlphaFoldDB" id="B3RUG9"/>
<organism evidence="10 11">
    <name type="scientific">Trichoplax adhaerens</name>
    <name type="common">Trichoplax reptans</name>
    <dbReference type="NCBI Taxonomy" id="10228"/>
    <lineage>
        <taxon>Eukaryota</taxon>
        <taxon>Metazoa</taxon>
        <taxon>Placozoa</taxon>
        <taxon>Uniplacotomia</taxon>
        <taxon>Trichoplacea</taxon>
        <taxon>Trichoplacidae</taxon>
        <taxon>Trichoplax</taxon>
    </lineage>
</organism>
<feature type="domain" description="Armadillo repeat-containing" evidence="9">
    <location>
        <begin position="528"/>
        <end position="706"/>
    </location>
</feature>
<dbReference type="OrthoDB" id="10017790at2759"/>
<dbReference type="InterPro" id="IPR016024">
    <property type="entry name" value="ARM-type_fold"/>
</dbReference>
<dbReference type="InParanoid" id="B3RUG9"/>
<feature type="transmembrane region" description="Helical" evidence="8">
    <location>
        <begin position="6"/>
        <end position="28"/>
    </location>
</feature>
<dbReference type="InterPro" id="IPR006911">
    <property type="entry name" value="ARM-rpt_dom"/>
</dbReference>
<keyword evidence="3 8" id="KW-0812">Transmembrane</keyword>
<feature type="compositionally biased region" description="Basic and acidic residues" evidence="7">
    <location>
        <begin position="455"/>
        <end position="467"/>
    </location>
</feature>
<feature type="compositionally biased region" description="Low complexity" evidence="7">
    <location>
        <begin position="188"/>
        <end position="202"/>
    </location>
</feature>
<dbReference type="HOGENOM" id="CLU_355028_0_0_1"/>
<feature type="compositionally biased region" description="Low complexity" evidence="7">
    <location>
        <begin position="439"/>
        <end position="451"/>
    </location>
</feature>
<keyword evidence="11" id="KW-1185">Reference proteome</keyword>
<evidence type="ECO:0000256" key="1">
    <source>
        <dbReference type="ARBA" id="ARBA00004167"/>
    </source>
</evidence>
<comment type="subcellular location">
    <subcellularLocation>
        <location evidence="1">Membrane</location>
        <topology evidence="1">Single-pass membrane protein</topology>
    </subcellularLocation>
    <subcellularLocation>
        <location evidence="2">Mitochondrion membrane</location>
    </subcellularLocation>
</comment>
<feature type="region of interest" description="Disordered" evidence="7">
    <location>
        <begin position="178"/>
        <end position="289"/>
    </location>
</feature>
<evidence type="ECO:0000256" key="6">
    <source>
        <dbReference type="ARBA" id="ARBA00023136"/>
    </source>
</evidence>
<dbReference type="GeneID" id="6753058"/>
<feature type="compositionally biased region" description="Basic and acidic residues" evidence="7">
    <location>
        <begin position="178"/>
        <end position="187"/>
    </location>
</feature>
<reference evidence="10 11" key="1">
    <citation type="journal article" date="2008" name="Nature">
        <title>The Trichoplax genome and the nature of placozoans.</title>
        <authorList>
            <person name="Srivastava M."/>
            <person name="Begovic E."/>
            <person name="Chapman J."/>
            <person name="Putnam N.H."/>
            <person name="Hellsten U."/>
            <person name="Kawashima T."/>
            <person name="Kuo A."/>
            <person name="Mitros T."/>
            <person name="Salamov A."/>
            <person name="Carpenter M.L."/>
            <person name="Signorovitch A.Y."/>
            <person name="Moreno M.A."/>
            <person name="Kamm K."/>
            <person name="Grimwood J."/>
            <person name="Schmutz J."/>
            <person name="Shapiro H."/>
            <person name="Grigoriev I.V."/>
            <person name="Buss L.W."/>
            <person name="Schierwater B."/>
            <person name="Dellaporta S.L."/>
            <person name="Rokhsar D.S."/>
        </authorList>
    </citation>
    <scope>NUCLEOTIDE SEQUENCE [LARGE SCALE GENOMIC DNA]</scope>
    <source>
        <strain evidence="10 11">Grell-BS-1999</strain>
    </source>
</reference>
<protein>
    <recommendedName>
        <fullName evidence="9">Armadillo repeat-containing domain-containing protein</fullName>
    </recommendedName>
</protein>
<evidence type="ECO:0000256" key="2">
    <source>
        <dbReference type="ARBA" id="ARBA00004325"/>
    </source>
</evidence>
<dbReference type="Proteomes" id="UP000009022">
    <property type="component" value="Unassembled WGS sequence"/>
</dbReference>
<dbReference type="KEGG" id="tad:TRIADDRAFT_55284"/>